<dbReference type="PANTHER" id="PTHR48094">
    <property type="entry name" value="PROTEIN/NUCLEIC ACID DEGLYCASE DJ-1-RELATED"/>
    <property type="match status" value="1"/>
</dbReference>
<evidence type="ECO:0000313" key="2">
    <source>
        <dbReference type="EMBL" id="ANJ67471.1"/>
    </source>
</evidence>
<dbReference type="Proteomes" id="UP000078596">
    <property type="component" value="Chromosome"/>
</dbReference>
<dbReference type="CDD" id="cd03135">
    <property type="entry name" value="GATase1_DJ-1"/>
    <property type="match status" value="1"/>
</dbReference>
<organism evidence="2 3">
    <name type="scientific">Halothiobacillus diazotrophicus</name>
    <dbReference type="NCBI Taxonomy" id="1860122"/>
    <lineage>
        <taxon>Bacteria</taxon>
        <taxon>Pseudomonadati</taxon>
        <taxon>Pseudomonadota</taxon>
        <taxon>Gammaproteobacteria</taxon>
        <taxon>Chromatiales</taxon>
        <taxon>Halothiobacillaceae</taxon>
        <taxon>Halothiobacillus</taxon>
    </lineage>
</organism>
<evidence type="ECO:0000259" key="1">
    <source>
        <dbReference type="Pfam" id="PF01965"/>
    </source>
</evidence>
<dbReference type="KEGG" id="haz:A9404_08805"/>
<dbReference type="InterPro" id="IPR002818">
    <property type="entry name" value="DJ-1/PfpI"/>
</dbReference>
<feature type="domain" description="DJ-1/PfpI" evidence="1">
    <location>
        <begin position="4"/>
        <end position="168"/>
    </location>
</feature>
<dbReference type="EMBL" id="CP016027">
    <property type="protein sequence ID" value="ANJ67471.1"/>
    <property type="molecule type" value="Genomic_DNA"/>
</dbReference>
<accession>A0A191ZHV1</accession>
<dbReference type="STRING" id="1860122.A9404_08805"/>
<dbReference type="Gene3D" id="3.40.50.880">
    <property type="match status" value="1"/>
</dbReference>
<dbReference type="SUPFAM" id="SSF52317">
    <property type="entry name" value="Class I glutamine amidotransferase-like"/>
    <property type="match status" value="1"/>
</dbReference>
<dbReference type="InterPro" id="IPR050325">
    <property type="entry name" value="Prot/Nucl_acid_deglycase"/>
</dbReference>
<dbReference type="OrthoDB" id="9803764at2"/>
<keyword evidence="3" id="KW-1185">Reference proteome</keyword>
<sequence length="184" mass="19294">MSLKAMVLLAPGFEDLEAVTVIDLLRRAKFQVSVISLHEDEVIGARGTRLITDSNLSLLDKQAAFDIIILPGGQPGVDNLSADPRVARLLKAQIQANRRVGALCAAPKVLAKAGLLAGKTVTHYPGALTDAEQSNVTVTNAPVVVDPPLITGRSPGAAMDFALAIIEELAGQALKSDIESALVR</sequence>
<dbReference type="GO" id="GO:0006979">
    <property type="term" value="P:response to oxidative stress"/>
    <property type="evidence" value="ECO:0007669"/>
    <property type="project" value="TreeGrafter"/>
</dbReference>
<dbReference type="RefSeq" id="WP_066100405.1">
    <property type="nucleotide sequence ID" value="NZ_CP016027.1"/>
</dbReference>
<gene>
    <name evidence="2" type="ORF">A9404_08805</name>
</gene>
<proteinExistence type="predicted"/>
<dbReference type="Pfam" id="PF01965">
    <property type="entry name" value="DJ-1_PfpI"/>
    <property type="match status" value="1"/>
</dbReference>
<dbReference type="InterPro" id="IPR029062">
    <property type="entry name" value="Class_I_gatase-like"/>
</dbReference>
<dbReference type="GO" id="GO:0005737">
    <property type="term" value="C:cytoplasm"/>
    <property type="evidence" value="ECO:0007669"/>
    <property type="project" value="TreeGrafter"/>
</dbReference>
<dbReference type="AlphaFoldDB" id="A0A191ZHV1"/>
<dbReference type="NCBIfam" id="TIGR01383">
    <property type="entry name" value="not_thiJ"/>
    <property type="match status" value="1"/>
</dbReference>
<reference evidence="2 3" key="1">
    <citation type="submission" date="2016-06" db="EMBL/GenBank/DDBJ databases">
        <title>Insight into the functional genes involving in sulfur oxidation in Pearl River water.</title>
        <authorList>
            <person name="Luo J."/>
            <person name="Tan X."/>
            <person name="Lin W."/>
        </authorList>
    </citation>
    <scope>NUCLEOTIDE SEQUENCE [LARGE SCALE GENOMIC DNA]</scope>
    <source>
        <strain evidence="2 3">LS2</strain>
    </source>
</reference>
<dbReference type="PANTHER" id="PTHR48094:SF12">
    <property type="entry name" value="PARKINSON DISEASE PROTEIN 7 HOMOLOG"/>
    <property type="match status" value="1"/>
</dbReference>
<name>A0A191ZHV1_9GAMM</name>
<dbReference type="InterPro" id="IPR006287">
    <property type="entry name" value="DJ-1"/>
</dbReference>
<dbReference type="GO" id="GO:1903189">
    <property type="term" value="P:glyoxal metabolic process"/>
    <property type="evidence" value="ECO:0007669"/>
    <property type="project" value="TreeGrafter"/>
</dbReference>
<evidence type="ECO:0000313" key="3">
    <source>
        <dbReference type="Proteomes" id="UP000078596"/>
    </source>
</evidence>
<protein>
    <submittedName>
        <fullName evidence="2">4-methyl-5(B-hydroxyethyl)-thiazole monophosphate biosynthesis protein</fullName>
    </submittedName>
</protein>